<proteinExistence type="predicted"/>
<dbReference type="Gene3D" id="3.55.40.20">
    <property type="entry name" value="Iron/manganese superoxide dismutase, C-terminal domain"/>
    <property type="match status" value="1"/>
</dbReference>
<gene>
    <name evidence="3" type="ORF">DEBURN_LOCUS4935</name>
</gene>
<comment type="caution">
    <text evidence="3">The sequence shown here is derived from an EMBL/GenBank/DDBJ whole genome shotgun (WGS) entry which is preliminary data.</text>
</comment>
<dbReference type="PANTHER" id="PTHR43595">
    <property type="entry name" value="37S RIBOSOMAL PROTEIN S26, MITOCHONDRIAL"/>
    <property type="match status" value="1"/>
</dbReference>
<sequence length="329" mass="37951">MFSVPKLLKLSHTVKVAFNTFNLPHIPLQRNNSWKLKQTLKSLKSLNFGFGQRNIHIFNPLPYDNVEPLFTERTLNDLIDNQNCLIETLNELITDTEFENDEMYTIIAKTAQVPEKAQLFNCASQAWNNDFFLRCLNPNKTELVGTINENIKKEFGKIDEFKKHFKYMALGLFGSGWTWLVLTEFNILRVINTYNAGTPLDITRLQAHDPNNYPDNLPNSPFHFTPTSPFAPTLNESPKPLSPPKIKLAMESPNKLRLTPLLALNVWEHAYIKDYGLQGKVDYIDKFWDVVDWNVMEEKFIAHQNTKPQQHQFTGVTSLKSLDKPVKGE</sequence>
<evidence type="ECO:0000313" key="3">
    <source>
        <dbReference type="EMBL" id="CAG8506179.1"/>
    </source>
</evidence>
<keyword evidence="4" id="KW-1185">Reference proteome</keyword>
<evidence type="ECO:0000313" key="4">
    <source>
        <dbReference type="Proteomes" id="UP000789706"/>
    </source>
</evidence>
<dbReference type="InterPro" id="IPR019832">
    <property type="entry name" value="Mn/Fe_SOD_C"/>
</dbReference>
<dbReference type="EMBL" id="CAJVPK010000406">
    <property type="protein sequence ID" value="CAG8506179.1"/>
    <property type="molecule type" value="Genomic_DNA"/>
</dbReference>
<name>A0A9N9F2X3_9GLOM</name>
<reference evidence="3" key="1">
    <citation type="submission" date="2021-06" db="EMBL/GenBank/DDBJ databases">
        <authorList>
            <person name="Kallberg Y."/>
            <person name="Tangrot J."/>
            <person name="Rosling A."/>
        </authorList>
    </citation>
    <scope>NUCLEOTIDE SEQUENCE</scope>
    <source>
        <strain evidence="3">AZ414A</strain>
    </source>
</reference>
<comment type="function">
    <text evidence="1">Component of the mitochondrial ribosome (mitoribosome), a dedicated translation machinery responsible for the synthesis of mitochondrial genome-encoded proteins, including at least some of the essential transmembrane subunits of the mitochondrial respiratory chain. The mitoribosomes are attached to the mitochondrial inner membrane and translation products are cotranslationally integrated into the membrane.</text>
</comment>
<protein>
    <submittedName>
        <fullName evidence="3">7618_t:CDS:1</fullName>
    </submittedName>
</protein>
<dbReference type="GO" id="GO:0046872">
    <property type="term" value="F:metal ion binding"/>
    <property type="evidence" value="ECO:0007669"/>
    <property type="project" value="InterPro"/>
</dbReference>
<dbReference type="OrthoDB" id="275227at2759"/>
<dbReference type="InterPro" id="IPR036324">
    <property type="entry name" value="Mn/Fe_SOD_N_sf"/>
</dbReference>
<dbReference type="AlphaFoldDB" id="A0A9N9F2X3"/>
<feature type="domain" description="Manganese/iron superoxide dismutase C-terminal" evidence="2">
    <location>
        <begin position="257"/>
        <end position="298"/>
    </location>
</feature>
<organism evidence="3 4">
    <name type="scientific">Diversispora eburnea</name>
    <dbReference type="NCBI Taxonomy" id="1213867"/>
    <lineage>
        <taxon>Eukaryota</taxon>
        <taxon>Fungi</taxon>
        <taxon>Fungi incertae sedis</taxon>
        <taxon>Mucoromycota</taxon>
        <taxon>Glomeromycotina</taxon>
        <taxon>Glomeromycetes</taxon>
        <taxon>Diversisporales</taxon>
        <taxon>Diversisporaceae</taxon>
        <taxon>Diversispora</taxon>
    </lineage>
</organism>
<dbReference type="SUPFAM" id="SSF46609">
    <property type="entry name" value="Fe,Mn superoxide dismutase (SOD), N-terminal domain"/>
    <property type="match status" value="1"/>
</dbReference>
<evidence type="ECO:0000259" key="2">
    <source>
        <dbReference type="Pfam" id="PF02777"/>
    </source>
</evidence>
<dbReference type="InterPro" id="IPR036314">
    <property type="entry name" value="SOD_C_sf"/>
</dbReference>
<dbReference type="GO" id="GO:0004784">
    <property type="term" value="F:superoxide dismutase activity"/>
    <property type="evidence" value="ECO:0007669"/>
    <property type="project" value="InterPro"/>
</dbReference>
<accession>A0A9N9F2X3</accession>
<evidence type="ECO:0000256" key="1">
    <source>
        <dbReference type="ARBA" id="ARBA00037226"/>
    </source>
</evidence>
<dbReference type="SUPFAM" id="SSF54719">
    <property type="entry name" value="Fe,Mn superoxide dismutase (SOD), C-terminal domain"/>
    <property type="match status" value="1"/>
</dbReference>
<dbReference type="PANTHER" id="PTHR43595:SF2">
    <property type="entry name" value="SMALL RIBOSOMAL SUBUNIT PROTEIN MS42"/>
    <property type="match status" value="1"/>
</dbReference>
<dbReference type="Proteomes" id="UP000789706">
    <property type="component" value="Unassembled WGS sequence"/>
</dbReference>
<dbReference type="GO" id="GO:0005737">
    <property type="term" value="C:cytoplasm"/>
    <property type="evidence" value="ECO:0007669"/>
    <property type="project" value="TreeGrafter"/>
</dbReference>
<feature type="domain" description="Manganese/iron superoxide dismutase C-terminal" evidence="2">
    <location>
        <begin position="145"/>
        <end position="201"/>
    </location>
</feature>
<dbReference type="Pfam" id="PF02777">
    <property type="entry name" value="Sod_Fe_C"/>
    <property type="match status" value="2"/>
</dbReference>